<gene>
    <name evidence="2" type="primary">LOC114348783</name>
</gene>
<evidence type="ECO:0000313" key="2">
    <source>
        <dbReference type="RefSeq" id="XP_028155072.1"/>
    </source>
</evidence>
<feature type="region of interest" description="Disordered" evidence="1">
    <location>
        <begin position="62"/>
        <end position="92"/>
    </location>
</feature>
<feature type="compositionally biased region" description="Polar residues" evidence="1">
    <location>
        <begin position="62"/>
        <end position="79"/>
    </location>
</feature>
<dbReference type="InParanoid" id="A0A6P7H8Y1"/>
<evidence type="ECO:0000256" key="1">
    <source>
        <dbReference type="SAM" id="MobiDB-lite"/>
    </source>
</evidence>
<proteinExistence type="predicted"/>
<organism evidence="2">
    <name type="scientific">Diabrotica virgifera virgifera</name>
    <name type="common">western corn rootworm</name>
    <dbReference type="NCBI Taxonomy" id="50390"/>
    <lineage>
        <taxon>Eukaryota</taxon>
        <taxon>Metazoa</taxon>
        <taxon>Ecdysozoa</taxon>
        <taxon>Arthropoda</taxon>
        <taxon>Hexapoda</taxon>
        <taxon>Insecta</taxon>
        <taxon>Pterygota</taxon>
        <taxon>Neoptera</taxon>
        <taxon>Endopterygota</taxon>
        <taxon>Coleoptera</taxon>
        <taxon>Polyphaga</taxon>
        <taxon>Cucujiformia</taxon>
        <taxon>Chrysomeloidea</taxon>
        <taxon>Chrysomelidae</taxon>
        <taxon>Galerucinae</taxon>
        <taxon>Diabroticina</taxon>
        <taxon>Diabroticites</taxon>
        <taxon>Diabrotica</taxon>
    </lineage>
</organism>
<sequence>MGEFSSSGNANIGLSVVEISVNSAKSNPSANTLFYTTPTSSSSSVATGLVEQAKLYNPTMQDDLSASEKNQASSVSVSGANAEELSLPTSTSVTTSAIDKNVGTTAAAAVASAVAASKDCENSVNDLSDKLNDPVSRNKAVPTLQPLFHPAEPSTPAGALWSTAIEDGYAPNFASVNGGMGFQNYSSPTQQQMFGGNNMNQNHVNQGRRAITASHNFPHNMARQQSLSNHPLYKGYGTWANPPPGQNWSPGNSSVWNRGRSVPNLPPLQQMGVGLSGAGRKPSPTFNQQQVISPVKFRRSTSYPGKGPFTQPPTFEITNMDENRELLPYQVIMCGT</sequence>
<protein>
    <submittedName>
        <fullName evidence="2">SWI/SNF chromatin-remodeling complex subunit SWI1-like</fullName>
    </submittedName>
</protein>
<reference evidence="2" key="1">
    <citation type="submission" date="2025-08" db="UniProtKB">
        <authorList>
            <consortium name="RefSeq"/>
        </authorList>
    </citation>
    <scope>IDENTIFICATION</scope>
    <source>
        <tissue evidence="2">Whole insect</tissue>
    </source>
</reference>
<dbReference type="AlphaFoldDB" id="A0A6P7H8Y1"/>
<name>A0A6P7H8Y1_DIAVI</name>
<dbReference type="RefSeq" id="XP_028155072.1">
    <property type="nucleotide sequence ID" value="XM_028299271.1"/>
</dbReference>
<accession>A0A6P7H8Y1</accession>